<gene>
    <name evidence="4" type="ORF">SAMN05444000_103135</name>
</gene>
<dbReference type="InterPro" id="IPR058792">
    <property type="entry name" value="Beta-barrel_RND_2"/>
</dbReference>
<organism evidence="4 5">
    <name type="scientific">Shimia gijangensis</name>
    <dbReference type="NCBI Taxonomy" id="1470563"/>
    <lineage>
        <taxon>Bacteria</taxon>
        <taxon>Pseudomonadati</taxon>
        <taxon>Pseudomonadota</taxon>
        <taxon>Alphaproteobacteria</taxon>
        <taxon>Rhodobacterales</taxon>
        <taxon>Roseobacteraceae</taxon>
    </lineage>
</organism>
<dbReference type="GO" id="GO:1990281">
    <property type="term" value="C:efflux pump complex"/>
    <property type="evidence" value="ECO:0007669"/>
    <property type="project" value="TreeGrafter"/>
</dbReference>
<dbReference type="RefSeq" id="WP_073249533.1">
    <property type="nucleotide sequence ID" value="NZ_FQZQ01000003.1"/>
</dbReference>
<keyword evidence="2" id="KW-0175">Coiled coil</keyword>
<evidence type="ECO:0000256" key="1">
    <source>
        <dbReference type="ARBA" id="ARBA00009477"/>
    </source>
</evidence>
<evidence type="ECO:0000259" key="3">
    <source>
        <dbReference type="Pfam" id="PF25954"/>
    </source>
</evidence>
<protein>
    <submittedName>
        <fullName evidence="4">Membrane fusion protein, multidrug efflux system</fullName>
    </submittedName>
</protein>
<dbReference type="Proteomes" id="UP000183982">
    <property type="component" value="Unassembled WGS sequence"/>
</dbReference>
<dbReference type="InterPro" id="IPR006143">
    <property type="entry name" value="RND_pump_MFP"/>
</dbReference>
<sequence>MRIVPILTAVLVTVFLFFIVVKRDDLMSFASAEAAEPDMSQNQTPDASATETPKTNLVRVIAIRSQSSPIGSAVILRGQTEADRQVEVRAETTARVISAPLPRGSRVSTGQTLCELDPGTRQAALGETKARLLEAKARVPETKARLDEAYARLEEAEINNNAAKKLSEGGFASETRVASAQAAVRAAEAGIQAAISGVQSSEAGIEGAEAAVAVAEREIEHLTIRAPFAGLLETDSAELGSLMQPGSLCATVIRLDPIKVVGFVPETEVARLKVGAFSGARLATGQEVSGLVTFLSRSADQTTRTFRVEIDVPNPDLAIRDGQTAEIAIKADGADAHLVPQSALTLNDEGTMGVRTIDDQGLVDFSAITIMRDSTDGIWVTGLADQANVIIIGQEYVVKGVQAEAVFQEADQ</sequence>
<reference evidence="5" key="1">
    <citation type="submission" date="2016-11" db="EMBL/GenBank/DDBJ databases">
        <authorList>
            <person name="Varghese N."/>
            <person name="Submissions S."/>
        </authorList>
    </citation>
    <scope>NUCLEOTIDE SEQUENCE [LARGE SCALE GENOMIC DNA]</scope>
    <source>
        <strain evidence="5">DSM 100564</strain>
    </source>
</reference>
<comment type="similarity">
    <text evidence="1">Belongs to the membrane fusion protein (MFP) (TC 8.A.1) family.</text>
</comment>
<dbReference type="STRING" id="1470563.SAMN05444000_103135"/>
<feature type="domain" description="CusB-like beta-barrel" evidence="3">
    <location>
        <begin position="264"/>
        <end position="331"/>
    </location>
</feature>
<dbReference type="NCBIfam" id="TIGR01730">
    <property type="entry name" value="RND_mfp"/>
    <property type="match status" value="1"/>
</dbReference>
<feature type="coiled-coil region" evidence="2">
    <location>
        <begin position="139"/>
        <end position="166"/>
    </location>
</feature>
<dbReference type="AlphaFoldDB" id="A0A1M6E7W8"/>
<dbReference type="OrthoDB" id="9806939at2"/>
<dbReference type="GO" id="GO:0015562">
    <property type="term" value="F:efflux transmembrane transporter activity"/>
    <property type="evidence" value="ECO:0007669"/>
    <property type="project" value="TreeGrafter"/>
</dbReference>
<dbReference type="Gene3D" id="1.10.287.470">
    <property type="entry name" value="Helix hairpin bin"/>
    <property type="match status" value="1"/>
</dbReference>
<dbReference type="Gene3D" id="2.40.50.100">
    <property type="match status" value="1"/>
</dbReference>
<proteinExistence type="inferred from homology"/>
<accession>A0A1M6E7W8</accession>
<dbReference type="SUPFAM" id="SSF111369">
    <property type="entry name" value="HlyD-like secretion proteins"/>
    <property type="match status" value="2"/>
</dbReference>
<name>A0A1M6E7W8_9RHOB</name>
<dbReference type="PANTHER" id="PTHR30469">
    <property type="entry name" value="MULTIDRUG RESISTANCE PROTEIN MDTA"/>
    <property type="match status" value="1"/>
</dbReference>
<evidence type="ECO:0000256" key="2">
    <source>
        <dbReference type="SAM" id="Coils"/>
    </source>
</evidence>
<dbReference type="Pfam" id="PF25954">
    <property type="entry name" value="Beta-barrel_RND_2"/>
    <property type="match status" value="1"/>
</dbReference>
<dbReference type="EMBL" id="FQZQ01000003">
    <property type="protein sequence ID" value="SHI81503.1"/>
    <property type="molecule type" value="Genomic_DNA"/>
</dbReference>
<keyword evidence="5" id="KW-1185">Reference proteome</keyword>
<dbReference type="PANTHER" id="PTHR30469:SF29">
    <property type="entry name" value="BLR2860 PROTEIN"/>
    <property type="match status" value="1"/>
</dbReference>
<evidence type="ECO:0000313" key="5">
    <source>
        <dbReference type="Proteomes" id="UP000183982"/>
    </source>
</evidence>
<dbReference type="Gene3D" id="2.40.30.170">
    <property type="match status" value="1"/>
</dbReference>
<dbReference type="Gene3D" id="2.40.420.20">
    <property type="match status" value="1"/>
</dbReference>
<evidence type="ECO:0000313" key="4">
    <source>
        <dbReference type="EMBL" id="SHI81503.1"/>
    </source>
</evidence>